<dbReference type="AlphaFoldDB" id="E6VFL9"/>
<proteinExistence type="predicted"/>
<feature type="coiled-coil region" evidence="1">
    <location>
        <begin position="663"/>
        <end position="699"/>
    </location>
</feature>
<evidence type="ECO:0000256" key="2">
    <source>
        <dbReference type="SAM" id="MobiDB-lite"/>
    </source>
</evidence>
<sequence>MMDADYDDASEHETGEDPAEEAREQEGGRRLSSSRGWLELISYAETKFADYQRVSDRVEKLYADLERLAADGRDREFQMFWANVQVLGPSIYSRPPVPVVVTAFKDRKAVPRAAAELLERTAIAAFRGARIGDLMMSVRNGLVVGARGQAWARYDAKADEKTDKAKVQEKVCLEAVHRRDFLHDLARDWSEVDWVGKRSWLTKLEMRKRFKPVSGDAYQQAAYAVRQQQGDAEADDGKAKAGVWEIWCKSRNKVVWVAEGCDLVLDEDEPHLQLEGFFPCPRPAYGTLQPGSLIPVPDYAQYKDQLEEINELTGRISALCQAVRVRGFYPAGAGDLGDAIDTAVNSVDDGQILVPVSNWSLLGNGSPKDTIVWLPLDQVVSTIKELVGMRRQLIDDVYQITGLSDIMRGSTVASETLGAQKLKSQYGSVRIRDKQEELVRFARDLTAIVAEIAAENFAPQTLLDMSQLDLPTAAVISSQKAPIEEQIRQILQQVEAARSNPQAAAAAQAAPDQAQAMIEQARQQVEGLRGQLRKLDEVATVEKVMALLRERRLRPFILDIETDSTIQPDEDANKQRATEFVTAVGSFMQTTLPLLQQVPQAAPLAAEMLKFVASQFRAGRQLEGAIEEFADKMVEVASQPKPPDPRQAEAQAKAAADQVAQQKAMADAAKTKAEAEAKALEAQTKAADAESQRMIAEQQQIDASEAGRIEREGKIALTDRQIALMEAKRAEEAERHLQALDKGRLELELLAVNIARAREPRPAPDQSMGA</sequence>
<evidence type="ECO:0000313" key="3">
    <source>
        <dbReference type="EMBL" id="ADU44111.1"/>
    </source>
</evidence>
<dbReference type="eggNOG" id="COG2268">
    <property type="taxonomic scope" value="Bacteria"/>
</dbReference>
<gene>
    <name evidence="3" type="ordered locus">Rpdx1_2520</name>
</gene>
<organism evidence="3 4">
    <name type="scientific">Rhodopseudomonas palustris (strain DX-1)</name>
    <dbReference type="NCBI Taxonomy" id="652103"/>
    <lineage>
        <taxon>Bacteria</taxon>
        <taxon>Pseudomonadati</taxon>
        <taxon>Pseudomonadota</taxon>
        <taxon>Alphaproteobacteria</taxon>
        <taxon>Hyphomicrobiales</taxon>
        <taxon>Nitrobacteraceae</taxon>
        <taxon>Rhodopseudomonas</taxon>
    </lineage>
</organism>
<evidence type="ECO:0008006" key="5">
    <source>
        <dbReference type="Google" id="ProtNLM"/>
    </source>
</evidence>
<protein>
    <recommendedName>
        <fullName evidence="5">Portal protein</fullName>
    </recommendedName>
</protein>
<name>E6VFL9_RHOPX</name>
<evidence type="ECO:0000313" key="4">
    <source>
        <dbReference type="Proteomes" id="UP000001402"/>
    </source>
</evidence>
<keyword evidence="1" id="KW-0175">Coiled coil</keyword>
<dbReference type="OrthoDB" id="7224166at2"/>
<dbReference type="HOGENOM" id="CLU_019404_0_0_5"/>
<accession>E6VFL9</accession>
<dbReference type="Proteomes" id="UP000001402">
    <property type="component" value="Chromosome"/>
</dbReference>
<reference evidence="3" key="1">
    <citation type="submission" date="2010-12" db="EMBL/GenBank/DDBJ databases">
        <title>Complete sequence of Rhodopseudomonas palustris DX-1.</title>
        <authorList>
            <consortium name="US DOE Joint Genome Institute"/>
            <person name="Lucas S."/>
            <person name="Copeland A."/>
            <person name="Lapidus A."/>
            <person name="Cheng J.-F."/>
            <person name="Goodwin L."/>
            <person name="Pitluck S."/>
            <person name="Misra M."/>
            <person name="Chertkov O."/>
            <person name="Detter J.C."/>
            <person name="Han C."/>
            <person name="Tapia R."/>
            <person name="Land M."/>
            <person name="Hauser L."/>
            <person name="Kyrpides N."/>
            <person name="Ivanova N."/>
            <person name="Ovchinnikova G."/>
            <person name="Logan B."/>
            <person name="Oda Y."/>
            <person name="Harwood C."/>
            <person name="Woyke T."/>
        </authorList>
    </citation>
    <scope>NUCLEOTIDE SEQUENCE [LARGE SCALE GENOMIC DNA]</scope>
    <source>
        <strain evidence="3">DX-1</strain>
    </source>
</reference>
<feature type="region of interest" description="Disordered" evidence="2">
    <location>
        <begin position="1"/>
        <end position="30"/>
    </location>
</feature>
<dbReference type="KEGG" id="rpx:Rpdx1_2520"/>
<dbReference type="STRING" id="652103.Rpdx1_2520"/>
<dbReference type="EMBL" id="CP002418">
    <property type="protein sequence ID" value="ADU44111.1"/>
    <property type="molecule type" value="Genomic_DNA"/>
</dbReference>
<feature type="compositionally biased region" description="Basic and acidic residues" evidence="2">
    <location>
        <begin position="9"/>
        <end position="29"/>
    </location>
</feature>
<evidence type="ECO:0000256" key="1">
    <source>
        <dbReference type="SAM" id="Coils"/>
    </source>
</evidence>